<feature type="transmembrane region" description="Helical" evidence="1">
    <location>
        <begin position="290"/>
        <end position="311"/>
    </location>
</feature>
<dbReference type="EMBL" id="CP155618">
    <property type="protein sequence ID" value="XBL12946.1"/>
    <property type="molecule type" value="Genomic_DNA"/>
</dbReference>
<feature type="transmembrane region" description="Helical" evidence="1">
    <location>
        <begin position="332"/>
        <end position="355"/>
    </location>
</feature>
<dbReference type="Pfam" id="PF12412">
    <property type="entry name" value="DUF3667"/>
    <property type="match status" value="1"/>
</dbReference>
<proteinExistence type="predicted"/>
<evidence type="ECO:0000313" key="2">
    <source>
        <dbReference type="EMBL" id="XBL12946.1"/>
    </source>
</evidence>
<organism evidence="2 3">
    <name type="scientific">Mariniflexile litorale</name>
    <dbReference type="NCBI Taxonomy" id="3045158"/>
    <lineage>
        <taxon>Bacteria</taxon>
        <taxon>Pseudomonadati</taxon>
        <taxon>Bacteroidota</taxon>
        <taxon>Flavobacteriia</taxon>
        <taxon>Flavobacteriales</taxon>
        <taxon>Flavobacteriaceae</taxon>
        <taxon>Mariniflexile</taxon>
    </lineage>
</organism>
<keyword evidence="3" id="KW-1185">Reference proteome</keyword>
<dbReference type="AlphaFoldDB" id="A0AAU7EBP1"/>
<name>A0AAU7EBP1_9FLAO</name>
<dbReference type="RefSeq" id="WP_308993395.1">
    <property type="nucleotide sequence ID" value="NZ_CP155618.1"/>
</dbReference>
<evidence type="ECO:0000256" key="1">
    <source>
        <dbReference type="SAM" id="Phobius"/>
    </source>
</evidence>
<protein>
    <submittedName>
        <fullName evidence="2">DUF3667 domain-containing protein</fullName>
    </submittedName>
</protein>
<keyword evidence="1" id="KW-0812">Transmembrane</keyword>
<reference evidence="2" key="1">
    <citation type="submission" date="2024-04" db="EMBL/GenBank/DDBJ databases">
        <title>Mariniflexile litorale, isolated from the shallow sediments of the Sea of Japan.</title>
        <authorList>
            <person name="Romanenko L."/>
            <person name="Isaeva M."/>
        </authorList>
    </citation>
    <scope>NUCLEOTIDE SEQUENCE [LARGE SCALE GENOMIC DNA]</scope>
    <source>
        <strain evidence="2">KMM 9835</strain>
    </source>
</reference>
<sequence length="356" mass="42137">MRKVPLRRDKTCLNCNYSVKERYCPNCGQENTESRKSFHHIFGHFFKDFTHYDNAFWRTIYNLLFKPAALSKAYMSGKRLYYLNPIRLYIFISFITFFIISVFPNETAEIKIALNKKTTEESHFPSIDSLHIEARGIDGLTKMGVISQESNDSIKKLLKETNEINSKGIINLGYKDIDELDSLQKSGAKNIKLNSIKNYFLKKWLTVEEEHTEKEIFTKFSESFSHNFPKVLFIYMPIFALILWVFNNKKKYYYFDHAIFTLHYFSFLLIMILVLFFIDKLKPLLNTSPVLGWVHFGLKTLGILFMFYYFFPAHRLFYKDKFFLSFVKSASVYVINLLVFNVILVLFSLFTYLSLE</sequence>
<dbReference type="InterPro" id="IPR022134">
    <property type="entry name" value="DUF3667"/>
</dbReference>
<feature type="transmembrane region" description="Helical" evidence="1">
    <location>
        <begin position="258"/>
        <end position="278"/>
    </location>
</feature>
<gene>
    <name evidence="2" type="ORF">QLS71_011455</name>
</gene>
<feature type="transmembrane region" description="Helical" evidence="1">
    <location>
        <begin position="80"/>
        <end position="103"/>
    </location>
</feature>
<feature type="transmembrane region" description="Helical" evidence="1">
    <location>
        <begin position="228"/>
        <end position="246"/>
    </location>
</feature>
<evidence type="ECO:0000313" key="3">
    <source>
        <dbReference type="Proteomes" id="UP001224325"/>
    </source>
</evidence>
<accession>A0AAU7EBP1</accession>
<dbReference type="Proteomes" id="UP001224325">
    <property type="component" value="Chromosome"/>
</dbReference>
<keyword evidence="1" id="KW-1133">Transmembrane helix</keyword>
<dbReference type="KEGG" id="mlil:QLS71_011455"/>
<keyword evidence="1" id="KW-0472">Membrane</keyword>